<accession>A0A0K8MEL8</accession>
<dbReference type="AlphaFoldDB" id="A0A0K8MEL8"/>
<dbReference type="Proteomes" id="UP000036771">
    <property type="component" value="Unassembled WGS sequence"/>
</dbReference>
<proteinExistence type="predicted"/>
<comment type="caution">
    <text evidence="2">The sequence shown here is derived from an EMBL/GenBank/DDBJ whole genome shotgun (WGS) entry which is preliminary data.</text>
</comment>
<reference evidence="2 3" key="1">
    <citation type="submission" date="2015-03" db="EMBL/GenBank/DDBJ databases">
        <title>Caedibacter varicaedens, whole genome shotgun sequence.</title>
        <authorList>
            <person name="Suzuki H."/>
            <person name="Dapper A.L."/>
            <person name="Gibson A.K."/>
            <person name="Jackson C."/>
            <person name="Lee H."/>
            <person name="Pejaver V.R."/>
            <person name="Doak T."/>
            <person name="Lynch M."/>
        </authorList>
    </citation>
    <scope>NUCLEOTIDE SEQUENCE [LARGE SCALE GENOMIC DNA]</scope>
</reference>
<name>A0A0K8MEL8_9PROT</name>
<feature type="coiled-coil region" evidence="1">
    <location>
        <begin position="43"/>
        <end position="70"/>
    </location>
</feature>
<evidence type="ECO:0000256" key="1">
    <source>
        <dbReference type="SAM" id="Coils"/>
    </source>
</evidence>
<evidence type="ECO:0000313" key="3">
    <source>
        <dbReference type="Proteomes" id="UP000036771"/>
    </source>
</evidence>
<gene>
    <name evidence="2" type="ORF">Cva_01620</name>
</gene>
<evidence type="ECO:0000313" key="2">
    <source>
        <dbReference type="EMBL" id="GAO98950.1"/>
    </source>
</evidence>
<dbReference type="EMBL" id="BBVC01000105">
    <property type="protein sequence ID" value="GAO98950.1"/>
    <property type="molecule type" value="Genomic_DNA"/>
</dbReference>
<keyword evidence="1" id="KW-0175">Coiled coil</keyword>
<keyword evidence="3" id="KW-1185">Reference proteome</keyword>
<sequence length="129" mass="13426">MNQESTALAVMADLPDASVDYINATTSAYSSKIGQSNAYQAVAQAASQAIQDARASLQNTEMMVEAVEAVMSKKLAKYVETGDIPNAELLLTLMEKYSGANGPLALKNKFLGDVSATASTIAGEFPSGA</sequence>
<protein>
    <submittedName>
        <fullName evidence="2">Uncharacterized protein</fullName>
    </submittedName>
</protein>
<organism evidence="2 3">
    <name type="scientific">Caedimonas varicaedens</name>
    <dbReference type="NCBI Taxonomy" id="1629334"/>
    <lineage>
        <taxon>Bacteria</taxon>
        <taxon>Pseudomonadati</taxon>
        <taxon>Pseudomonadota</taxon>
        <taxon>Alphaproteobacteria</taxon>
        <taxon>Holosporales</taxon>
        <taxon>Caedimonadaceae</taxon>
        <taxon>Caedimonas</taxon>
    </lineage>
</organism>
<dbReference type="STRING" id="1629334.Cva_01620"/>